<evidence type="ECO:0000313" key="1">
    <source>
        <dbReference type="EMBL" id="KPM43718.1"/>
    </source>
</evidence>
<evidence type="ECO:0000313" key="2">
    <source>
        <dbReference type="Proteomes" id="UP000050424"/>
    </source>
</evidence>
<organism evidence="1 2">
    <name type="scientific">Neonectria ditissima</name>
    <dbReference type="NCBI Taxonomy" id="78410"/>
    <lineage>
        <taxon>Eukaryota</taxon>
        <taxon>Fungi</taxon>
        <taxon>Dikarya</taxon>
        <taxon>Ascomycota</taxon>
        <taxon>Pezizomycotina</taxon>
        <taxon>Sordariomycetes</taxon>
        <taxon>Hypocreomycetidae</taxon>
        <taxon>Hypocreales</taxon>
        <taxon>Nectriaceae</taxon>
        <taxon>Neonectria</taxon>
    </lineage>
</organism>
<sequence>MTTAFDCPCTSASGTICVVLLKALPEAIEENPEADNLIGGFDNTTAYRMWEERPLDDQDKIRLLKLGLELIKLLAFDGAERQARNELLLA</sequence>
<name>A0A0P7BDT1_9HYPO</name>
<protein>
    <submittedName>
        <fullName evidence="1">Uncharacterized protein</fullName>
    </submittedName>
</protein>
<keyword evidence="2" id="KW-1185">Reference proteome</keyword>
<dbReference type="AlphaFoldDB" id="A0A0P7BDT1"/>
<gene>
    <name evidence="1" type="ORF">AK830_g2821</name>
</gene>
<comment type="caution">
    <text evidence="1">The sequence shown here is derived from an EMBL/GenBank/DDBJ whole genome shotgun (WGS) entry which is preliminary data.</text>
</comment>
<dbReference type="EMBL" id="LKCW01000028">
    <property type="protein sequence ID" value="KPM43718.1"/>
    <property type="molecule type" value="Genomic_DNA"/>
</dbReference>
<accession>A0A0P7BDT1</accession>
<dbReference type="Proteomes" id="UP000050424">
    <property type="component" value="Unassembled WGS sequence"/>
</dbReference>
<reference evidence="1 2" key="1">
    <citation type="submission" date="2015-09" db="EMBL/GenBank/DDBJ databases">
        <title>Draft genome of a European isolate of the apple canker pathogen Neonectria ditissima.</title>
        <authorList>
            <person name="Gomez-Cortecero A."/>
            <person name="Harrison R.J."/>
            <person name="Armitage A.D."/>
        </authorList>
    </citation>
    <scope>NUCLEOTIDE SEQUENCE [LARGE SCALE GENOMIC DNA]</scope>
    <source>
        <strain evidence="1 2">R09/05</strain>
    </source>
</reference>
<proteinExistence type="predicted"/>